<comment type="caution">
    <text evidence="6">The sequence shown here is derived from an EMBL/GenBank/DDBJ whole genome shotgun (WGS) entry which is preliminary data.</text>
</comment>
<dbReference type="PANTHER" id="PTHR42910:SF1">
    <property type="entry name" value="MAJOR FACILITATOR SUPERFAMILY (MFS) PROFILE DOMAIN-CONTAINING PROTEIN"/>
    <property type="match status" value="1"/>
</dbReference>
<reference evidence="6 7" key="1">
    <citation type="submission" date="2024-09" db="EMBL/GenBank/DDBJ databases">
        <authorList>
            <person name="Sun Q."/>
            <person name="Mori K."/>
        </authorList>
    </citation>
    <scope>NUCLEOTIDE SEQUENCE [LARGE SCALE GENOMIC DNA]</scope>
    <source>
        <strain evidence="6 7">CCM 7765</strain>
    </source>
</reference>
<keyword evidence="2 4" id="KW-1133">Transmembrane helix</keyword>
<feature type="transmembrane region" description="Helical" evidence="4">
    <location>
        <begin position="295"/>
        <end position="312"/>
    </location>
</feature>
<feature type="transmembrane region" description="Helical" evidence="4">
    <location>
        <begin position="93"/>
        <end position="115"/>
    </location>
</feature>
<dbReference type="InterPro" id="IPR011701">
    <property type="entry name" value="MFS"/>
</dbReference>
<evidence type="ECO:0000256" key="2">
    <source>
        <dbReference type="ARBA" id="ARBA00022989"/>
    </source>
</evidence>
<evidence type="ECO:0000313" key="6">
    <source>
        <dbReference type="EMBL" id="MFC0321432.1"/>
    </source>
</evidence>
<evidence type="ECO:0000256" key="1">
    <source>
        <dbReference type="ARBA" id="ARBA00022692"/>
    </source>
</evidence>
<dbReference type="InterPro" id="IPR036259">
    <property type="entry name" value="MFS_trans_sf"/>
</dbReference>
<organism evidence="6 7">
    <name type="scientific">Olivibacter oleidegradans</name>
    <dbReference type="NCBI Taxonomy" id="760123"/>
    <lineage>
        <taxon>Bacteria</taxon>
        <taxon>Pseudomonadati</taxon>
        <taxon>Bacteroidota</taxon>
        <taxon>Sphingobacteriia</taxon>
        <taxon>Sphingobacteriales</taxon>
        <taxon>Sphingobacteriaceae</taxon>
        <taxon>Olivibacter</taxon>
    </lineage>
</organism>
<dbReference type="PANTHER" id="PTHR42910">
    <property type="entry name" value="TRANSPORTER SCO4007-RELATED"/>
    <property type="match status" value="1"/>
</dbReference>
<sequence>MKYLTLFMAICCGLVVANLYYCQPLLPLIADDFGIREAEAGSITYITQLGYAAGLLLFVPLGDLLEKKQQIIVTTTFSVIVLLGAAFTKSFLLLQVLCFLIGLFSIVPQLIIPLAASLAPEEKRGSVIGLVMGGLLIGIVSSRSLSGYIGYTFGWRQMYYTAATICFLLVLIMQRVFVKSKPTYHGTYQSLMLSIIYYVKTFSQLRIASISNAISFASMSAFWVTMVLFLSAKPFEYNTVQIGLFGIIGASGALAAPLVGKRSSGSIAVVKKISLLGLLAQLLGYVAFYFTGSKIILLIIGIVLIDIGHQALQISNQTLIYSLKPDARNRFNTVFMTSTFIGGAAGSAIGIFLFHMGGWNIFCIGISILILCNILINTKRQ</sequence>
<evidence type="ECO:0000259" key="5">
    <source>
        <dbReference type="PROSITE" id="PS50850"/>
    </source>
</evidence>
<dbReference type="InterPro" id="IPR020846">
    <property type="entry name" value="MFS_dom"/>
</dbReference>
<keyword evidence="1 4" id="KW-0812">Transmembrane</keyword>
<feature type="transmembrane region" description="Helical" evidence="4">
    <location>
        <begin position="71"/>
        <end position="87"/>
    </location>
</feature>
<feature type="transmembrane region" description="Helical" evidence="4">
    <location>
        <begin position="158"/>
        <end position="178"/>
    </location>
</feature>
<dbReference type="SUPFAM" id="SSF103473">
    <property type="entry name" value="MFS general substrate transporter"/>
    <property type="match status" value="1"/>
</dbReference>
<protein>
    <submittedName>
        <fullName evidence="6">MFS transporter</fullName>
    </submittedName>
</protein>
<feature type="transmembrane region" description="Helical" evidence="4">
    <location>
        <begin position="272"/>
        <end position="289"/>
    </location>
</feature>
<gene>
    <name evidence="6" type="ORF">ACFFI0_24150</name>
</gene>
<accession>A0ABV6HRB2</accession>
<dbReference type="RefSeq" id="WP_130858579.1">
    <property type="nucleotide sequence ID" value="NZ_JBHLWO010000006.1"/>
</dbReference>
<dbReference type="CDD" id="cd17324">
    <property type="entry name" value="MFS_NepI_like"/>
    <property type="match status" value="1"/>
</dbReference>
<evidence type="ECO:0000313" key="7">
    <source>
        <dbReference type="Proteomes" id="UP001589774"/>
    </source>
</evidence>
<dbReference type="EMBL" id="JBHLWO010000006">
    <property type="protein sequence ID" value="MFC0321432.1"/>
    <property type="molecule type" value="Genomic_DNA"/>
</dbReference>
<feature type="domain" description="Major facilitator superfamily (MFS) profile" evidence="5">
    <location>
        <begin position="1"/>
        <end position="381"/>
    </location>
</feature>
<feature type="transmembrane region" description="Helical" evidence="4">
    <location>
        <begin position="210"/>
        <end position="230"/>
    </location>
</feature>
<dbReference type="Gene3D" id="1.20.1250.20">
    <property type="entry name" value="MFS general substrate transporter like domains"/>
    <property type="match status" value="1"/>
</dbReference>
<feature type="transmembrane region" description="Helical" evidence="4">
    <location>
        <begin position="333"/>
        <end position="353"/>
    </location>
</feature>
<dbReference type="Proteomes" id="UP001589774">
    <property type="component" value="Unassembled WGS sequence"/>
</dbReference>
<evidence type="ECO:0000256" key="3">
    <source>
        <dbReference type="ARBA" id="ARBA00023136"/>
    </source>
</evidence>
<feature type="transmembrane region" description="Helical" evidence="4">
    <location>
        <begin position="242"/>
        <end position="260"/>
    </location>
</feature>
<name>A0ABV6HRB2_9SPHI</name>
<keyword evidence="7" id="KW-1185">Reference proteome</keyword>
<evidence type="ECO:0000256" key="4">
    <source>
        <dbReference type="SAM" id="Phobius"/>
    </source>
</evidence>
<feature type="transmembrane region" description="Helical" evidence="4">
    <location>
        <begin position="43"/>
        <end position="59"/>
    </location>
</feature>
<dbReference type="Pfam" id="PF07690">
    <property type="entry name" value="MFS_1"/>
    <property type="match status" value="1"/>
</dbReference>
<dbReference type="PROSITE" id="PS50850">
    <property type="entry name" value="MFS"/>
    <property type="match status" value="1"/>
</dbReference>
<keyword evidence="3 4" id="KW-0472">Membrane</keyword>
<feature type="transmembrane region" description="Helical" evidence="4">
    <location>
        <begin position="127"/>
        <end position="146"/>
    </location>
</feature>
<proteinExistence type="predicted"/>
<feature type="transmembrane region" description="Helical" evidence="4">
    <location>
        <begin position="359"/>
        <end position="376"/>
    </location>
</feature>